<protein>
    <recommendedName>
        <fullName evidence="1">GP-PDE domain-containing protein</fullName>
    </recommendedName>
</protein>
<evidence type="ECO:0000313" key="3">
    <source>
        <dbReference type="Proteomes" id="UP000231322"/>
    </source>
</evidence>
<dbReference type="Proteomes" id="UP000231322">
    <property type="component" value="Unassembled WGS sequence"/>
</dbReference>
<proteinExistence type="predicted"/>
<dbReference type="EMBL" id="PEIK01000003">
    <property type="protein sequence ID" value="PIH05272.1"/>
    <property type="molecule type" value="Genomic_DNA"/>
</dbReference>
<dbReference type="GO" id="GO:0008081">
    <property type="term" value="F:phosphoric diester hydrolase activity"/>
    <property type="evidence" value="ECO:0007669"/>
    <property type="project" value="InterPro"/>
</dbReference>
<gene>
    <name evidence="2" type="ORF">CS538_05440</name>
</gene>
<evidence type="ECO:0000313" key="2">
    <source>
        <dbReference type="EMBL" id="PIH05272.1"/>
    </source>
</evidence>
<dbReference type="InterPro" id="IPR030395">
    <property type="entry name" value="GP_PDE_dom"/>
</dbReference>
<sequence length="250" mass="29094">MKYTKILAHRGASAYAPENTMAAFKKAIEMNADGIELDVHLSKDGYIVIIHDERVDRTTDGKGEVKDFSLDELKQLDAGSWFSYEYKDEKIPTLEELLKLIKDTEIYLNIEIKAGYRVYPNIEEKVIAMIEKYEMLDRVIISSFDHYSLVRVKEINSNIKTGMLYEAALYEPWEYARSIKVEALHPNYITLTKEFIDKAYINNFEVNPYTINDEDNMKSLIKNKITSIITNYPDRAYHIISKLKLKNLQV</sequence>
<dbReference type="AlphaFoldDB" id="A0A2G7HLN5"/>
<dbReference type="PANTHER" id="PTHR46211">
    <property type="entry name" value="GLYCEROPHOSPHORYL DIESTER PHOSPHODIESTERASE"/>
    <property type="match status" value="1"/>
</dbReference>
<dbReference type="InterPro" id="IPR017946">
    <property type="entry name" value="PLC-like_Pdiesterase_TIM-brl"/>
</dbReference>
<feature type="domain" description="GP-PDE" evidence="1">
    <location>
        <begin position="4"/>
        <end position="240"/>
    </location>
</feature>
<reference evidence="2 3" key="1">
    <citation type="submission" date="2017-10" db="EMBL/GenBank/DDBJ databases">
        <title>Reclassification of Eubacterium combesii and discrepancies in the nomenclature of botulinum neurotoxin producing clostridia. Request for an Opinion.</title>
        <authorList>
            <person name="Dobritsa A.P."/>
            <person name="Kutumbaka K.K."/>
            <person name="Samadpour M."/>
        </authorList>
    </citation>
    <scope>NUCLEOTIDE SEQUENCE [LARGE SCALE GENOMIC DNA]</scope>
    <source>
        <strain evidence="2 3">DSM 20696</strain>
    </source>
</reference>
<dbReference type="CDD" id="cd08563">
    <property type="entry name" value="GDPD_TtGDE_like"/>
    <property type="match status" value="1"/>
</dbReference>
<evidence type="ECO:0000259" key="1">
    <source>
        <dbReference type="PROSITE" id="PS51704"/>
    </source>
</evidence>
<dbReference type="GO" id="GO:0006629">
    <property type="term" value="P:lipid metabolic process"/>
    <property type="evidence" value="ECO:0007669"/>
    <property type="project" value="InterPro"/>
</dbReference>
<accession>A0A2G7HLN5</accession>
<dbReference type="Gene3D" id="3.20.20.190">
    <property type="entry name" value="Phosphatidylinositol (PI) phosphodiesterase"/>
    <property type="match status" value="1"/>
</dbReference>
<dbReference type="SUPFAM" id="SSF51695">
    <property type="entry name" value="PLC-like phosphodiesterases"/>
    <property type="match status" value="1"/>
</dbReference>
<name>A0A2G7HLN5_9CLOT</name>
<dbReference type="PROSITE" id="PS51704">
    <property type="entry name" value="GP_PDE"/>
    <property type="match status" value="1"/>
</dbReference>
<dbReference type="PANTHER" id="PTHR46211:SF1">
    <property type="entry name" value="GLYCEROPHOSPHODIESTER PHOSPHODIESTERASE, CYTOPLASMIC"/>
    <property type="match status" value="1"/>
</dbReference>
<comment type="caution">
    <text evidence="2">The sequence shown here is derived from an EMBL/GenBank/DDBJ whole genome shotgun (WGS) entry which is preliminary data.</text>
</comment>
<keyword evidence="3" id="KW-1185">Reference proteome</keyword>
<dbReference type="RefSeq" id="WP_099838527.1">
    <property type="nucleotide sequence ID" value="NZ_PEIK01000003.1"/>
</dbReference>
<organism evidence="2 3">
    <name type="scientific">Clostridium combesii</name>
    <dbReference type="NCBI Taxonomy" id="39481"/>
    <lineage>
        <taxon>Bacteria</taxon>
        <taxon>Bacillati</taxon>
        <taxon>Bacillota</taxon>
        <taxon>Clostridia</taxon>
        <taxon>Eubacteriales</taxon>
        <taxon>Clostridiaceae</taxon>
        <taxon>Clostridium</taxon>
    </lineage>
</organism>
<dbReference type="Pfam" id="PF03009">
    <property type="entry name" value="GDPD"/>
    <property type="match status" value="1"/>
</dbReference>